<evidence type="ECO:0000259" key="3">
    <source>
        <dbReference type="SMART" id="SM00939"/>
    </source>
</evidence>
<dbReference type="NCBIfam" id="TIGR00976">
    <property type="entry name" value="CocE_NonD"/>
    <property type="match status" value="1"/>
</dbReference>
<dbReference type="GO" id="GO:0008239">
    <property type="term" value="F:dipeptidyl-peptidase activity"/>
    <property type="evidence" value="ECO:0007669"/>
    <property type="project" value="InterPro"/>
</dbReference>
<gene>
    <name evidence="4" type="ORF">C7378_0148</name>
</gene>
<feature type="chain" id="PRO_5020737628" description="Xaa-Pro dipeptidyl-peptidase C-terminal domain-containing protein" evidence="2">
    <location>
        <begin position="28"/>
        <end position="654"/>
    </location>
</feature>
<feature type="domain" description="Xaa-Pro dipeptidyl-peptidase C-terminal" evidence="3">
    <location>
        <begin position="380"/>
        <end position="646"/>
    </location>
</feature>
<name>A0A4R1L9W2_9BACT</name>
<dbReference type="InterPro" id="IPR000383">
    <property type="entry name" value="Xaa-Pro-like_dom"/>
</dbReference>
<dbReference type="Pfam" id="PF08530">
    <property type="entry name" value="PepX_C"/>
    <property type="match status" value="1"/>
</dbReference>
<dbReference type="PANTHER" id="PTHR43056:SF10">
    <property type="entry name" value="COCE_NOND FAMILY, PUTATIVE (AFU_ORTHOLOGUE AFUA_7G00600)-RELATED"/>
    <property type="match status" value="1"/>
</dbReference>
<dbReference type="InterPro" id="IPR050585">
    <property type="entry name" value="Xaa-Pro_dipeptidyl-ppase/CocE"/>
</dbReference>
<dbReference type="AlphaFoldDB" id="A0A4R1L9W2"/>
<evidence type="ECO:0000313" key="4">
    <source>
        <dbReference type="EMBL" id="TCK75168.1"/>
    </source>
</evidence>
<dbReference type="InterPro" id="IPR005674">
    <property type="entry name" value="CocE/Ser_esterase"/>
</dbReference>
<dbReference type="Gene3D" id="3.40.50.1820">
    <property type="entry name" value="alpha/beta hydrolase"/>
    <property type="match status" value="1"/>
</dbReference>
<keyword evidence="2" id="KW-0732">Signal</keyword>
<reference evidence="4 5" key="1">
    <citation type="submission" date="2019-03" db="EMBL/GenBank/DDBJ databases">
        <title>Genomic Encyclopedia of Type Strains, Phase IV (KMG-IV): sequencing the most valuable type-strain genomes for metagenomic binning, comparative biology and taxonomic classification.</title>
        <authorList>
            <person name="Goeker M."/>
        </authorList>
    </citation>
    <scope>NUCLEOTIDE SEQUENCE [LARGE SCALE GENOMIC DNA]</scope>
    <source>
        <strain evidence="4 5">DSM 103428</strain>
    </source>
</reference>
<dbReference type="SMART" id="SM00939">
    <property type="entry name" value="PepX_C"/>
    <property type="match status" value="1"/>
</dbReference>
<comment type="caution">
    <text evidence="4">The sequence shown here is derived from an EMBL/GenBank/DDBJ whole genome shotgun (WGS) entry which is preliminary data.</text>
</comment>
<dbReference type="RefSeq" id="WP_243647967.1">
    <property type="nucleotide sequence ID" value="NZ_SMGK01000001.1"/>
</dbReference>
<dbReference type="SUPFAM" id="SSF49785">
    <property type="entry name" value="Galactose-binding domain-like"/>
    <property type="match status" value="1"/>
</dbReference>
<dbReference type="InterPro" id="IPR029058">
    <property type="entry name" value="AB_hydrolase_fold"/>
</dbReference>
<accession>A0A4R1L9W2</accession>
<evidence type="ECO:0000256" key="1">
    <source>
        <dbReference type="ARBA" id="ARBA00022801"/>
    </source>
</evidence>
<proteinExistence type="predicted"/>
<evidence type="ECO:0000256" key="2">
    <source>
        <dbReference type="SAM" id="SignalP"/>
    </source>
</evidence>
<evidence type="ECO:0000313" key="5">
    <source>
        <dbReference type="Proteomes" id="UP000295210"/>
    </source>
</evidence>
<dbReference type="PANTHER" id="PTHR43056">
    <property type="entry name" value="PEPTIDASE S9 PROLYL OLIGOPEPTIDASE"/>
    <property type="match status" value="1"/>
</dbReference>
<dbReference type="Proteomes" id="UP000295210">
    <property type="component" value="Unassembled WGS sequence"/>
</dbReference>
<organism evidence="4 5">
    <name type="scientific">Acidipila rosea</name>
    <dbReference type="NCBI Taxonomy" id="768535"/>
    <lineage>
        <taxon>Bacteria</taxon>
        <taxon>Pseudomonadati</taxon>
        <taxon>Acidobacteriota</taxon>
        <taxon>Terriglobia</taxon>
        <taxon>Terriglobales</taxon>
        <taxon>Acidobacteriaceae</taxon>
        <taxon>Acidipila</taxon>
    </lineage>
</organism>
<keyword evidence="5" id="KW-1185">Reference proteome</keyword>
<dbReference type="InterPro" id="IPR008979">
    <property type="entry name" value="Galactose-bd-like_sf"/>
</dbReference>
<dbReference type="EMBL" id="SMGK01000001">
    <property type="protein sequence ID" value="TCK75168.1"/>
    <property type="molecule type" value="Genomic_DNA"/>
</dbReference>
<sequence length="654" mass="73054">MALSVRWLSASAVLLSVALLAPRHASAQSAPLYPNYPSETPAVFQPPTYGMDYERRVVMIPMRDGVKLHTVILVPKGAKHEGILLTRTPYSADVLTANTPSVHLGTSLYGYDNATETIVEGGYIRVVQDIRGKYGSEGDYVMNRPFHGPLNPTPVDESTDTYDTIDWLIKHVPETNGKVGVLGISYDGFLSLTPLVHPHPALKVVVPMNPMVDGWRGDDWFHNGAFRQQNMPYIYEQTATRGNEAHWLSSNFDDYDMYMRAGSAGELGKQRNMDQIGFWKKVTEHPAYDSFWSDQAMDRILAERPLPVPTMLVSSLWDQEDIYGAMAVYKALKARPENDGKLFLVIGPWHHGQEIEEASSLGAIKFHSDTGLYFREQILAPFLAHYLKDDAPAMNVSPVTAFVTGEDKWERLKTWPSGCQDGCTPKATPLYLETRSELAFTPPANGNGFDEYVSDPAKPVPFRTRPNQPVGYTPNLSWVRWLVDDQREFSGRPDVLSYTTEPLTAPLKISGEPIANLIASTTGTDADWVVKLIDVYPDEVAGQPELGGYQLPVAMDIFRGRYRESLSSPQAITPNTPLLYKFALPTANHVFLPGHRIMVQVQSSWFPLYDRNPQTFVPNIFFARPGDYQKATERIYHAPGEASFIDLPVVTAEP</sequence>
<dbReference type="Gene3D" id="1.10.3020.10">
    <property type="entry name" value="alpha-amino acid ester hydrolase ( Helical cap domain)"/>
    <property type="match status" value="1"/>
</dbReference>
<feature type="signal peptide" evidence="2">
    <location>
        <begin position="1"/>
        <end position="27"/>
    </location>
</feature>
<protein>
    <recommendedName>
        <fullName evidence="3">Xaa-Pro dipeptidyl-peptidase C-terminal domain-containing protein</fullName>
    </recommendedName>
</protein>
<dbReference type="InterPro" id="IPR013736">
    <property type="entry name" value="Xaa-Pro_dipept_C"/>
</dbReference>
<keyword evidence="1" id="KW-0378">Hydrolase</keyword>
<dbReference type="SUPFAM" id="SSF53474">
    <property type="entry name" value="alpha/beta-Hydrolases"/>
    <property type="match status" value="1"/>
</dbReference>
<dbReference type="Pfam" id="PF02129">
    <property type="entry name" value="Peptidase_S15"/>
    <property type="match status" value="1"/>
</dbReference>
<dbReference type="Gene3D" id="2.60.120.260">
    <property type="entry name" value="Galactose-binding domain-like"/>
    <property type="match status" value="1"/>
</dbReference>